<feature type="transmembrane region" description="Helical" evidence="6">
    <location>
        <begin position="49"/>
        <end position="68"/>
    </location>
</feature>
<feature type="transmembrane region" description="Helical" evidence="6">
    <location>
        <begin position="198"/>
        <end position="219"/>
    </location>
</feature>
<feature type="transmembrane region" description="Helical" evidence="6">
    <location>
        <begin position="231"/>
        <end position="249"/>
    </location>
</feature>
<keyword evidence="4 6" id="KW-1133">Transmembrane helix</keyword>
<evidence type="ECO:0000256" key="4">
    <source>
        <dbReference type="ARBA" id="ARBA00022989"/>
    </source>
</evidence>
<keyword evidence="3 6" id="KW-0812">Transmembrane</keyword>
<comment type="similarity">
    <text evidence="2">Belongs to the EamA transporter family.</text>
</comment>
<dbReference type="RefSeq" id="WP_213363607.1">
    <property type="nucleotide sequence ID" value="NZ_BSFM01000021.1"/>
</dbReference>
<dbReference type="Proteomes" id="UP001143330">
    <property type="component" value="Unassembled WGS sequence"/>
</dbReference>
<dbReference type="InterPro" id="IPR050638">
    <property type="entry name" value="AA-Vitamin_Transporters"/>
</dbReference>
<comment type="caution">
    <text evidence="8">The sequence shown here is derived from an EMBL/GenBank/DDBJ whole genome shotgun (WGS) entry which is preliminary data.</text>
</comment>
<feature type="transmembrane region" description="Helical" evidence="6">
    <location>
        <begin position="12"/>
        <end position="29"/>
    </location>
</feature>
<dbReference type="Pfam" id="PF00892">
    <property type="entry name" value="EamA"/>
    <property type="match status" value="2"/>
</dbReference>
<dbReference type="EMBL" id="BSFM01000021">
    <property type="protein sequence ID" value="GLK86552.1"/>
    <property type="molecule type" value="Genomic_DNA"/>
</dbReference>
<feature type="transmembrane region" description="Helical" evidence="6">
    <location>
        <begin position="77"/>
        <end position="96"/>
    </location>
</feature>
<evidence type="ECO:0000256" key="3">
    <source>
        <dbReference type="ARBA" id="ARBA00022692"/>
    </source>
</evidence>
<evidence type="ECO:0000256" key="2">
    <source>
        <dbReference type="ARBA" id="ARBA00007362"/>
    </source>
</evidence>
<evidence type="ECO:0000313" key="9">
    <source>
        <dbReference type="Proteomes" id="UP001143330"/>
    </source>
</evidence>
<evidence type="ECO:0000256" key="1">
    <source>
        <dbReference type="ARBA" id="ARBA00004141"/>
    </source>
</evidence>
<feature type="transmembrane region" description="Helical" evidence="6">
    <location>
        <begin position="116"/>
        <end position="134"/>
    </location>
</feature>
<organism evidence="8 9">
    <name type="scientific">Ancylobacter defluvii</name>
    <dbReference type="NCBI Taxonomy" id="1282440"/>
    <lineage>
        <taxon>Bacteria</taxon>
        <taxon>Pseudomonadati</taxon>
        <taxon>Pseudomonadota</taxon>
        <taxon>Alphaproteobacteria</taxon>
        <taxon>Hyphomicrobiales</taxon>
        <taxon>Xanthobacteraceae</taxon>
        <taxon>Ancylobacter</taxon>
    </lineage>
</organism>
<dbReference type="InterPro" id="IPR037185">
    <property type="entry name" value="EmrE-like"/>
</dbReference>
<dbReference type="InterPro" id="IPR000620">
    <property type="entry name" value="EamA_dom"/>
</dbReference>
<dbReference type="GO" id="GO:0016020">
    <property type="term" value="C:membrane"/>
    <property type="evidence" value="ECO:0007669"/>
    <property type="project" value="UniProtKB-SubCell"/>
</dbReference>
<feature type="domain" description="EamA" evidence="7">
    <location>
        <begin position="169"/>
        <end position="301"/>
    </location>
</feature>
<protein>
    <submittedName>
        <fullName evidence="8">Permease</fullName>
    </submittedName>
</protein>
<reference evidence="8" key="1">
    <citation type="journal article" date="2014" name="Int. J. Syst. Evol. Microbiol.">
        <title>Complete genome sequence of Corynebacterium casei LMG S-19264T (=DSM 44701T), isolated from a smear-ripened cheese.</title>
        <authorList>
            <consortium name="US DOE Joint Genome Institute (JGI-PGF)"/>
            <person name="Walter F."/>
            <person name="Albersmeier A."/>
            <person name="Kalinowski J."/>
            <person name="Ruckert C."/>
        </authorList>
    </citation>
    <scope>NUCLEOTIDE SEQUENCE</scope>
    <source>
        <strain evidence="8">VKM B-2789</strain>
    </source>
</reference>
<comment type="subcellular location">
    <subcellularLocation>
        <location evidence="1">Membrane</location>
        <topology evidence="1">Multi-pass membrane protein</topology>
    </subcellularLocation>
</comment>
<keyword evidence="9" id="KW-1185">Reference proteome</keyword>
<dbReference type="PANTHER" id="PTHR32322:SF2">
    <property type="entry name" value="EAMA DOMAIN-CONTAINING PROTEIN"/>
    <property type="match status" value="1"/>
</dbReference>
<sequence length="310" mass="32807">MSSVSDAPVKPAVPLAGYAYGAAGAILFASKGIIIKLAYGEGIDPETLLALRMAFSLPFYLAIGALALRSMRVRGEALPSFGIFAQSAAVGALGYWFSSYVDFLGLQYISASFERLILFTYPLFVVLFGALLFGQPIRLKALWTFLIAYGGLALIFMEGLATVGTDVARGAMFVGMAAISFALYQLMARKLLNSIGSALFTCVAMISASVLALGQFALVRPIAGLMVSPRVLMLSVLIAIGATVVPTFLMNAALKRISAQANSMISTVSPVATMVLAFFVLGETASPLEFTGAALVMTSVGWFTLSDRRR</sequence>
<keyword evidence="5 6" id="KW-0472">Membrane</keyword>
<dbReference type="SUPFAM" id="SSF103481">
    <property type="entry name" value="Multidrug resistance efflux transporter EmrE"/>
    <property type="match status" value="2"/>
</dbReference>
<evidence type="ECO:0000313" key="8">
    <source>
        <dbReference type="EMBL" id="GLK86552.1"/>
    </source>
</evidence>
<proteinExistence type="inferred from homology"/>
<evidence type="ECO:0000259" key="7">
    <source>
        <dbReference type="Pfam" id="PF00892"/>
    </source>
</evidence>
<dbReference type="AlphaFoldDB" id="A0A9W6K0H7"/>
<evidence type="ECO:0000256" key="5">
    <source>
        <dbReference type="ARBA" id="ARBA00023136"/>
    </source>
</evidence>
<name>A0A9W6K0H7_9HYPH</name>
<feature type="transmembrane region" description="Helical" evidence="6">
    <location>
        <begin position="287"/>
        <end position="305"/>
    </location>
</feature>
<feature type="transmembrane region" description="Helical" evidence="6">
    <location>
        <begin position="261"/>
        <end position="281"/>
    </location>
</feature>
<feature type="transmembrane region" description="Helical" evidence="6">
    <location>
        <begin position="167"/>
        <end position="186"/>
    </location>
</feature>
<feature type="domain" description="EamA" evidence="7">
    <location>
        <begin position="16"/>
        <end position="156"/>
    </location>
</feature>
<reference evidence="8" key="2">
    <citation type="submission" date="2023-01" db="EMBL/GenBank/DDBJ databases">
        <authorList>
            <person name="Sun Q."/>
            <person name="Evtushenko L."/>
        </authorList>
    </citation>
    <scope>NUCLEOTIDE SEQUENCE</scope>
    <source>
        <strain evidence="8">VKM B-2789</strain>
    </source>
</reference>
<feature type="transmembrane region" description="Helical" evidence="6">
    <location>
        <begin position="141"/>
        <end position="161"/>
    </location>
</feature>
<accession>A0A9W6K0H7</accession>
<evidence type="ECO:0000256" key="6">
    <source>
        <dbReference type="SAM" id="Phobius"/>
    </source>
</evidence>
<dbReference type="PANTHER" id="PTHR32322">
    <property type="entry name" value="INNER MEMBRANE TRANSPORTER"/>
    <property type="match status" value="1"/>
</dbReference>
<gene>
    <name evidence="8" type="ORF">GCM10017653_46220</name>
</gene>